<keyword evidence="3" id="KW-0813">Transport</keyword>
<protein>
    <submittedName>
        <fullName evidence="10">ABC transporter ATP-binding protein</fullName>
    </submittedName>
</protein>
<dbReference type="InterPro" id="IPR017871">
    <property type="entry name" value="ABC_transporter-like_CS"/>
</dbReference>
<dbReference type="FunFam" id="3.40.50.300:FF:000589">
    <property type="entry name" value="ABC transporter, ATP-binding subunit"/>
    <property type="match status" value="1"/>
</dbReference>
<dbReference type="InterPro" id="IPR003593">
    <property type="entry name" value="AAA+_ATPase"/>
</dbReference>
<keyword evidence="11" id="KW-1185">Reference proteome</keyword>
<dbReference type="Gene3D" id="3.40.50.300">
    <property type="entry name" value="P-loop containing nucleotide triphosphate hydrolases"/>
    <property type="match status" value="1"/>
</dbReference>
<dbReference type="InterPro" id="IPR050763">
    <property type="entry name" value="ABC_transporter_ATP-binding"/>
</dbReference>
<name>A0A6G7PW92_9BACT</name>
<dbReference type="PROSITE" id="PS50893">
    <property type="entry name" value="ABC_TRANSPORTER_2"/>
    <property type="match status" value="1"/>
</dbReference>
<dbReference type="RefSeq" id="WP_166032075.1">
    <property type="nucleotide sequence ID" value="NZ_CP048877.1"/>
</dbReference>
<evidence type="ECO:0000256" key="4">
    <source>
        <dbReference type="ARBA" id="ARBA00022458"/>
    </source>
</evidence>
<keyword evidence="6" id="KW-0547">Nucleotide-binding</keyword>
<evidence type="ECO:0000313" key="11">
    <source>
        <dbReference type="Proteomes" id="UP000502179"/>
    </source>
</evidence>
<dbReference type="PANTHER" id="PTHR42711:SF5">
    <property type="entry name" value="ABC TRANSPORTER ATP-BINDING PROTEIN NATA"/>
    <property type="match status" value="1"/>
</dbReference>
<evidence type="ECO:0000256" key="9">
    <source>
        <dbReference type="ARBA" id="ARBA00023136"/>
    </source>
</evidence>
<dbReference type="PROSITE" id="PS00211">
    <property type="entry name" value="ABC_TRANSPORTER_1"/>
    <property type="match status" value="1"/>
</dbReference>
<keyword evidence="4" id="KW-0536">Nodulation</keyword>
<evidence type="ECO:0000256" key="5">
    <source>
        <dbReference type="ARBA" id="ARBA00022475"/>
    </source>
</evidence>
<dbReference type="AlphaFoldDB" id="A0A6G7PW92"/>
<evidence type="ECO:0000256" key="8">
    <source>
        <dbReference type="ARBA" id="ARBA00022967"/>
    </source>
</evidence>
<comment type="subcellular location">
    <subcellularLocation>
        <location evidence="1">Cell membrane</location>
    </subcellularLocation>
</comment>
<evidence type="ECO:0000256" key="7">
    <source>
        <dbReference type="ARBA" id="ARBA00022840"/>
    </source>
</evidence>
<dbReference type="InterPro" id="IPR003439">
    <property type="entry name" value="ABC_transporter-like_ATP-bd"/>
</dbReference>
<evidence type="ECO:0000256" key="3">
    <source>
        <dbReference type="ARBA" id="ARBA00022448"/>
    </source>
</evidence>
<evidence type="ECO:0000256" key="2">
    <source>
        <dbReference type="ARBA" id="ARBA00005417"/>
    </source>
</evidence>
<accession>A0A6G7PW92</accession>
<dbReference type="GO" id="GO:0016887">
    <property type="term" value="F:ATP hydrolysis activity"/>
    <property type="evidence" value="ECO:0007669"/>
    <property type="project" value="InterPro"/>
</dbReference>
<dbReference type="KEGG" id="tav:G4V39_06085"/>
<sequence length="288" mass="32336">MSDKSSAAIVVEDLRKDYGRIKALRGVSFRVESGELFALLGPNGAGKTTTIRILTGLTRATSGQAFIEGVSVFEQSLKLKRLIGLVPQATNLDLELTVAENLFIHGLLYQLKLPEIKKRTREVLDYIELWPRARSKVKTLSGGMRRRLLIARALLHRPQVLFLDEPTVGLDPHIRRRLWSLIKRIQRQGTTILLTTHYIEEAEFLADRVAFIDLGKIIVCDTPANLMARLGQFAVDFTDERGLHTRYFQDQDAAQKEALVLSGQGYAVTIRRVNLEDAFVSLTGRKAA</sequence>
<dbReference type="GO" id="GO:0005524">
    <property type="term" value="F:ATP binding"/>
    <property type="evidence" value="ECO:0007669"/>
    <property type="project" value="UniProtKB-KW"/>
</dbReference>
<reference evidence="10 11" key="1">
    <citation type="submission" date="2020-02" db="EMBL/GenBank/DDBJ databases">
        <title>Genome analysis of Thermosulfuriphilus ammonigenes ST65T, an anaerobic thermophilic chemolithoautotrophic bacterium isolated from a deep-sea hydrothermal vent.</title>
        <authorList>
            <person name="Slobodkina G."/>
            <person name="Allioux M."/>
            <person name="Merkel A."/>
            <person name="Alain K."/>
            <person name="Jebbar M."/>
            <person name="Slobodkin A."/>
        </authorList>
    </citation>
    <scope>NUCLEOTIDE SEQUENCE [LARGE SCALE GENOMIC DNA]</scope>
    <source>
        <strain evidence="10 11">ST65</strain>
    </source>
</reference>
<dbReference type="Pfam" id="PF00005">
    <property type="entry name" value="ABC_tran"/>
    <property type="match status" value="1"/>
</dbReference>
<keyword evidence="7 10" id="KW-0067">ATP-binding</keyword>
<proteinExistence type="inferred from homology"/>
<dbReference type="InterPro" id="IPR027417">
    <property type="entry name" value="P-loop_NTPase"/>
</dbReference>
<dbReference type="SUPFAM" id="SSF52540">
    <property type="entry name" value="P-loop containing nucleoside triphosphate hydrolases"/>
    <property type="match status" value="1"/>
</dbReference>
<evidence type="ECO:0000313" key="10">
    <source>
        <dbReference type="EMBL" id="QIJ71857.1"/>
    </source>
</evidence>
<dbReference type="EMBL" id="CP048877">
    <property type="protein sequence ID" value="QIJ71857.1"/>
    <property type="molecule type" value="Genomic_DNA"/>
</dbReference>
<dbReference type="SMART" id="SM00382">
    <property type="entry name" value="AAA"/>
    <property type="match status" value="1"/>
</dbReference>
<keyword evidence="9" id="KW-0472">Membrane</keyword>
<evidence type="ECO:0000256" key="6">
    <source>
        <dbReference type="ARBA" id="ARBA00022741"/>
    </source>
</evidence>
<evidence type="ECO:0000256" key="1">
    <source>
        <dbReference type="ARBA" id="ARBA00004236"/>
    </source>
</evidence>
<keyword evidence="5" id="KW-1003">Cell membrane</keyword>
<organism evidence="10 11">
    <name type="scientific">Thermosulfuriphilus ammonigenes</name>
    <dbReference type="NCBI Taxonomy" id="1936021"/>
    <lineage>
        <taxon>Bacteria</taxon>
        <taxon>Pseudomonadati</taxon>
        <taxon>Thermodesulfobacteriota</taxon>
        <taxon>Thermodesulfobacteria</taxon>
        <taxon>Thermodesulfobacteriales</taxon>
        <taxon>Thermodesulfobacteriaceae</taxon>
        <taxon>Thermosulfuriphilus</taxon>
    </lineage>
</organism>
<comment type="similarity">
    <text evidence="2">Belongs to the ABC transporter superfamily.</text>
</comment>
<dbReference type="PANTHER" id="PTHR42711">
    <property type="entry name" value="ABC TRANSPORTER ATP-BINDING PROTEIN"/>
    <property type="match status" value="1"/>
</dbReference>
<keyword evidence="8" id="KW-1278">Translocase</keyword>
<dbReference type="GO" id="GO:0005886">
    <property type="term" value="C:plasma membrane"/>
    <property type="evidence" value="ECO:0007669"/>
    <property type="project" value="UniProtKB-SubCell"/>
</dbReference>
<dbReference type="Proteomes" id="UP000502179">
    <property type="component" value="Chromosome"/>
</dbReference>
<gene>
    <name evidence="10" type="ORF">G4V39_06085</name>
</gene>